<organism evidence="1 2">
    <name type="scientific">Cymbomonas tetramitiformis</name>
    <dbReference type="NCBI Taxonomy" id="36881"/>
    <lineage>
        <taxon>Eukaryota</taxon>
        <taxon>Viridiplantae</taxon>
        <taxon>Chlorophyta</taxon>
        <taxon>Pyramimonadophyceae</taxon>
        <taxon>Pyramimonadales</taxon>
        <taxon>Pyramimonadaceae</taxon>
        <taxon>Cymbomonas</taxon>
    </lineage>
</organism>
<comment type="caution">
    <text evidence="1">The sequence shown here is derived from an EMBL/GenBank/DDBJ whole genome shotgun (WGS) entry which is preliminary data.</text>
</comment>
<dbReference type="EMBL" id="LGRX02033270">
    <property type="protein sequence ID" value="KAK3241964.1"/>
    <property type="molecule type" value="Genomic_DNA"/>
</dbReference>
<sequence>MDIHIKRHRLRQEILASGAVQEADQGHRDGVCNLAAEFLDLWNSGVTETAVVKRLEYLLAKRTLCGRIIHGKDDGAFVRLSVQPWKRLSWVFGPDALRTFLGKDARGICMTVGFGDEWLDAKLQAGVKFKLAVFPTDVDTFGCERATWDGLESMVSRAYPEVAEKVTARMPQIRSESFRELQSQAGYDMLEVNLKGREVDTRYVSAARLQQREGNVTEVRQFLFDECGVRNLFTGDGYTVDDAGIKGVAEYLAINRALAEIPGCVSVDLKL</sequence>
<proteinExistence type="predicted"/>
<gene>
    <name evidence="1" type="ORF">CYMTET_48306</name>
</gene>
<name>A0AAE0BTS4_9CHLO</name>
<keyword evidence="2" id="KW-1185">Reference proteome</keyword>
<evidence type="ECO:0000313" key="2">
    <source>
        <dbReference type="Proteomes" id="UP001190700"/>
    </source>
</evidence>
<protein>
    <submittedName>
        <fullName evidence="1">Uncharacterized protein</fullName>
    </submittedName>
</protein>
<reference evidence="1 2" key="1">
    <citation type="journal article" date="2015" name="Genome Biol. Evol.">
        <title>Comparative Genomics of a Bacterivorous Green Alga Reveals Evolutionary Causalities and Consequences of Phago-Mixotrophic Mode of Nutrition.</title>
        <authorList>
            <person name="Burns J.A."/>
            <person name="Paasch A."/>
            <person name="Narechania A."/>
            <person name="Kim E."/>
        </authorList>
    </citation>
    <scope>NUCLEOTIDE SEQUENCE [LARGE SCALE GENOMIC DNA]</scope>
    <source>
        <strain evidence="1 2">PLY_AMNH</strain>
    </source>
</reference>
<dbReference type="Proteomes" id="UP001190700">
    <property type="component" value="Unassembled WGS sequence"/>
</dbReference>
<accession>A0AAE0BTS4</accession>
<dbReference type="AlphaFoldDB" id="A0AAE0BTS4"/>
<evidence type="ECO:0000313" key="1">
    <source>
        <dbReference type="EMBL" id="KAK3241964.1"/>
    </source>
</evidence>